<dbReference type="RefSeq" id="WP_338435806.1">
    <property type="nucleotide sequence ID" value="NZ_JAUYVH010000002.1"/>
</dbReference>
<name>A0ABU1BLM0_9BURK</name>
<keyword evidence="1" id="KW-0472">Membrane</keyword>
<proteinExistence type="predicted"/>
<evidence type="ECO:0000313" key="2">
    <source>
        <dbReference type="EMBL" id="MDQ9169882.1"/>
    </source>
</evidence>
<sequence length="174" mass="19283">MTATSAILFFLVSQLNDFLFYNEDFEFTVGVGWIYLPAGMRLLCTLLFGGAGAVGIFLTALYVSFFTYFPDDPMRALAGSIASALAPYLTYLFAQKAYGLKTSLVNLNAQRLFLLTMLFSVAGPSILNLWLLLIGRDLGMDIFVMMTGDFVGSMILIYTFKLILSFVPVKSPRQ</sequence>
<accession>A0ABU1BLM0</accession>
<gene>
    <name evidence="2" type="ORF">Q8A64_05595</name>
</gene>
<protein>
    <recommendedName>
        <fullName evidence="4">MASE1 domain-containing protein</fullName>
    </recommendedName>
</protein>
<keyword evidence="1" id="KW-0812">Transmembrane</keyword>
<keyword evidence="3" id="KW-1185">Reference proteome</keyword>
<reference evidence="2 3" key="1">
    <citation type="submission" date="2023-08" db="EMBL/GenBank/DDBJ databases">
        <title>Oxalobacteraceae gen .nov., isolated from river sludge outside the plant.</title>
        <authorList>
            <person name="Zhao S.Y."/>
        </authorList>
    </citation>
    <scope>NUCLEOTIDE SEQUENCE [LARGE SCALE GENOMIC DNA]</scope>
    <source>
        <strain evidence="2 3">R-40</strain>
    </source>
</reference>
<evidence type="ECO:0000313" key="3">
    <source>
        <dbReference type="Proteomes" id="UP001225596"/>
    </source>
</evidence>
<feature type="transmembrane region" description="Helical" evidence="1">
    <location>
        <begin position="114"/>
        <end position="135"/>
    </location>
</feature>
<keyword evidence="1" id="KW-1133">Transmembrane helix</keyword>
<evidence type="ECO:0000256" key="1">
    <source>
        <dbReference type="SAM" id="Phobius"/>
    </source>
</evidence>
<feature type="transmembrane region" description="Helical" evidence="1">
    <location>
        <begin position="142"/>
        <end position="164"/>
    </location>
</feature>
<evidence type="ECO:0008006" key="4">
    <source>
        <dbReference type="Google" id="ProtNLM"/>
    </source>
</evidence>
<dbReference type="Proteomes" id="UP001225596">
    <property type="component" value="Unassembled WGS sequence"/>
</dbReference>
<organism evidence="2 3">
    <name type="scientific">Keguizhuia sedimenti</name>
    <dbReference type="NCBI Taxonomy" id="3064264"/>
    <lineage>
        <taxon>Bacteria</taxon>
        <taxon>Pseudomonadati</taxon>
        <taxon>Pseudomonadota</taxon>
        <taxon>Betaproteobacteria</taxon>
        <taxon>Burkholderiales</taxon>
        <taxon>Oxalobacteraceae</taxon>
        <taxon>Keguizhuia</taxon>
    </lineage>
</organism>
<feature type="transmembrane region" description="Helical" evidence="1">
    <location>
        <begin position="76"/>
        <end position="94"/>
    </location>
</feature>
<feature type="transmembrane region" description="Helical" evidence="1">
    <location>
        <begin position="39"/>
        <end position="64"/>
    </location>
</feature>
<dbReference type="EMBL" id="JAUYVH010000002">
    <property type="protein sequence ID" value="MDQ9169882.1"/>
    <property type="molecule type" value="Genomic_DNA"/>
</dbReference>
<comment type="caution">
    <text evidence="2">The sequence shown here is derived from an EMBL/GenBank/DDBJ whole genome shotgun (WGS) entry which is preliminary data.</text>
</comment>